<proteinExistence type="predicted"/>
<dbReference type="Proteomes" id="UP000248291">
    <property type="component" value="Unassembled WGS sequence"/>
</dbReference>
<evidence type="ECO:0000313" key="1">
    <source>
        <dbReference type="EMBL" id="GBH11903.1"/>
    </source>
</evidence>
<dbReference type="AlphaFoldDB" id="A0A2V0QZU4"/>
<comment type="caution">
    <text evidence="1">The sequence shown here is derived from an EMBL/GenBank/DDBJ whole genome shotgun (WGS) entry which is preliminary data.</text>
</comment>
<organism evidence="1 3">
    <name type="scientific">Pseudomonas syringae pv. actinidiae</name>
    <dbReference type="NCBI Taxonomy" id="103796"/>
    <lineage>
        <taxon>Bacteria</taxon>
        <taxon>Pseudomonadati</taxon>
        <taxon>Pseudomonadota</taxon>
        <taxon>Gammaproteobacteria</taxon>
        <taxon>Pseudomonadales</taxon>
        <taxon>Pseudomonadaceae</taxon>
        <taxon>Pseudomonas</taxon>
        <taxon>Pseudomonas syringae</taxon>
    </lineage>
</organism>
<gene>
    <name evidence="1" type="ORF">KPSA1_05361</name>
    <name evidence="2" type="ORF">KPSA3_02148</name>
</gene>
<evidence type="ECO:0000313" key="4">
    <source>
        <dbReference type="Proteomes" id="UP000248291"/>
    </source>
</evidence>
<reference evidence="2 4" key="2">
    <citation type="submission" date="2018-04" db="EMBL/GenBank/DDBJ databases">
        <title>Draft genome sequence of Pseudomonas syringae pv. actinidiae biovar 3 strains isolated from kiwifruit in Kagawa prefecture.</title>
        <authorList>
            <person name="Tabuchi M."/>
            <person name="Saito M."/>
            <person name="Fujiwara S."/>
            <person name="Sasa N."/>
            <person name="Akimitsu K."/>
            <person name="Gomi K."/>
            <person name="Konishi-Sugita S."/>
            <person name="Hamano K."/>
            <person name="Kataoka I."/>
        </authorList>
    </citation>
    <scope>NUCLEOTIDE SEQUENCE [LARGE SCALE GENOMIC DNA]</scope>
    <source>
        <strain evidence="2 4">MAFF212211</strain>
    </source>
</reference>
<accession>A0A2V0QZU4</accession>
<dbReference type="Proteomes" id="UP000247480">
    <property type="component" value="Unassembled WGS sequence"/>
</dbReference>
<name>A0A2V0QZU4_PSESF</name>
<dbReference type="EMBL" id="BGKA01000079">
    <property type="protein sequence ID" value="GBH16208.1"/>
    <property type="molecule type" value="Genomic_DNA"/>
</dbReference>
<evidence type="ECO:0000313" key="3">
    <source>
        <dbReference type="Proteomes" id="UP000247480"/>
    </source>
</evidence>
<dbReference type="EMBL" id="BGJZ01000284">
    <property type="protein sequence ID" value="GBH11903.1"/>
    <property type="molecule type" value="Genomic_DNA"/>
</dbReference>
<sequence length="115" mass="12818">MNCVLSTTQRIALLDATDRIYRFVQACGRTVLDYPIGNHIHRLRGFDKTCIGACCHRGAAGLITCAAGLDIIRFGGYGWRCVGIYIHSINLQCFGTCWRCIQCPDHSGNRTQTQH</sequence>
<protein>
    <submittedName>
        <fullName evidence="1">Lactate dehydrogenase or related 2-hydroxyacid dehydrogenase</fullName>
    </submittedName>
</protein>
<evidence type="ECO:0000313" key="2">
    <source>
        <dbReference type="EMBL" id="GBH16208.1"/>
    </source>
</evidence>
<reference evidence="1 3" key="1">
    <citation type="submission" date="2018-04" db="EMBL/GenBank/DDBJ databases">
        <title>Draft genome sequence of Pseudomonas syringae pv. actinidiae biovar 1 strains isolated from kiwifruit in Kagawa prefecture.</title>
        <authorList>
            <person name="Tabuchi M."/>
            <person name="Saito M."/>
            <person name="Fujiwara S."/>
            <person name="Sasa N."/>
            <person name="Akimitsu K."/>
            <person name="Gomi K."/>
            <person name="Konishi-Sugita S."/>
            <person name="Hamano K."/>
            <person name="Kataoka I."/>
        </authorList>
    </citation>
    <scope>NUCLEOTIDE SEQUENCE [LARGE SCALE GENOMIC DNA]</scope>
    <source>
        <strain evidence="1 3">MAFF212206</strain>
    </source>
</reference>